<dbReference type="PANTHER" id="PTHR32063">
    <property type="match status" value="1"/>
</dbReference>
<dbReference type="GO" id="GO:0042910">
    <property type="term" value="F:xenobiotic transmembrane transporter activity"/>
    <property type="evidence" value="ECO:0007669"/>
    <property type="project" value="TreeGrafter"/>
</dbReference>
<feature type="transmembrane region" description="Helical" evidence="1">
    <location>
        <begin position="357"/>
        <end position="377"/>
    </location>
</feature>
<dbReference type="InterPro" id="IPR001036">
    <property type="entry name" value="Acrflvin-R"/>
</dbReference>
<reference evidence="2" key="2">
    <citation type="submission" date="2020-09" db="EMBL/GenBank/DDBJ databases">
        <authorList>
            <person name="Sun Q."/>
            <person name="Zhou Y."/>
        </authorList>
    </citation>
    <scope>NUCLEOTIDE SEQUENCE</scope>
    <source>
        <strain evidence="2">CGMCC 1.12360</strain>
    </source>
</reference>
<feature type="transmembrane region" description="Helical" evidence="1">
    <location>
        <begin position="331"/>
        <end position="350"/>
    </location>
</feature>
<dbReference type="SUPFAM" id="SSF82693">
    <property type="entry name" value="Multidrug efflux transporter AcrB pore domain, PN1, PN2, PC1 and PC2 subdomains"/>
    <property type="match status" value="3"/>
</dbReference>
<feature type="transmembrane region" description="Helical" evidence="1">
    <location>
        <begin position="845"/>
        <end position="864"/>
    </location>
</feature>
<evidence type="ECO:0000313" key="3">
    <source>
        <dbReference type="Proteomes" id="UP000602050"/>
    </source>
</evidence>
<feature type="transmembrane region" description="Helical" evidence="1">
    <location>
        <begin position="526"/>
        <end position="545"/>
    </location>
</feature>
<dbReference type="Gene3D" id="3.30.70.1320">
    <property type="entry name" value="Multidrug efflux transporter AcrB pore domain like"/>
    <property type="match status" value="1"/>
</dbReference>
<feature type="transmembrane region" description="Helical" evidence="1">
    <location>
        <begin position="428"/>
        <end position="448"/>
    </location>
</feature>
<dbReference type="Pfam" id="PF00873">
    <property type="entry name" value="ACR_tran"/>
    <property type="match status" value="1"/>
</dbReference>
<proteinExistence type="predicted"/>
<dbReference type="SUPFAM" id="SSF82714">
    <property type="entry name" value="Multidrug efflux transporter AcrB TolC docking domain, DN and DC subdomains"/>
    <property type="match status" value="2"/>
</dbReference>
<comment type="caution">
    <text evidence="2">The sequence shown here is derived from an EMBL/GenBank/DDBJ whole genome shotgun (WGS) entry which is preliminary data.</text>
</comment>
<dbReference type="InterPro" id="IPR027463">
    <property type="entry name" value="AcrB_DN_DC_subdom"/>
</dbReference>
<dbReference type="SUPFAM" id="SSF82866">
    <property type="entry name" value="Multidrug efflux transporter AcrB transmembrane domain"/>
    <property type="match status" value="2"/>
</dbReference>
<keyword evidence="1" id="KW-0812">Transmembrane</keyword>
<dbReference type="PRINTS" id="PR00702">
    <property type="entry name" value="ACRIFLAVINRP"/>
</dbReference>
<dbReference type="Proteomes" id="UP000602050">
    <property type="component" value="Unassembled WGS sequence"/>
</dbReference>
<keyword evidence="1" id="KW-1133">Transmembrane helix</keyword>
<keyword evidence="1" id="KW-0472">Membrane</keyword>
<protein>
    <submittedName>
        <fullName evidence="2">Multidrug ABC transporter</fullName>
    </submittedName>
</protein>
<feature type="transmembrane region" description="Helical" evidence="1">
    <location>
        <begin position="460"/>
        <end position="482"/>
    </location>
</feature>
<dbReference type="EMBL" id="BMEV01000008">
    <property type="protein sequence ID" value="GGH70919.1"/>
    <property type="molecule type" value="Genomic_DNA"/>
</dbReference>
<accession>A0A8J2ZPF7</accession>
<gene>
    <name evidence="2" type="ORF">GCM10010978_06330</name>
</gene>
<dbReference type="AlphaFoldDB" id="A0A8J2ZPF7"/>
<feature type="transmembrane region" description="Helical" evidence="1">
    <location>
        <begin position="383"/>
        <end position="408"/>
    </location>
</feature>
<dbReference type="Gene3D" id="3.30.70.1430">
    <property type="entry name" value="Multidrug efflux transporter AcrB pore domain"/>
    <property type="match status" value="2"/>
</dbReference>
<name>A0A8J2ZPF7_9BACI</name>
<reference evidence="2" key="1">
    <citation type="journal article" date="2014" name="Int. J. Syst. Evol. Microbiol.">
        <title>Complete genome sequence of Corynebacterium casei LMG S-19264T (=DSM 44701T), isolated from a smear-ripened cheese.</title>
        <authorList>
            <consortium name="US DOE Joint Genome Institute (JGI-PGF)"/>
            <person name="Walter F."/>
            <person name="Albersmeier A."/>
            <person name="Kalinowski J."/>
            <person name="Ruckert C."/>
        </authorList>
    </citation>
    <scope>NUCLEOTIDE SEQUENCE</scope>
    <source>
        <strain evidence="2">CGMCC 1.12360</strain>
    </source>
</reference>
<sequence length="1020" mass="111158">MKLIKTSVLRPVGVTMIVLAIIALGLVSVRNLAVDLFPKIDLPVAVIATSYQDAAPEDVENLISRPIESAVSTVEGIDTIQSQSQAGASLVIMMFKNGTDLDQALLDVREKVDQVKSFLPEQANDPNILRFSPEAMPILYIGLSGKDTASLTNLADSQIVPFFERQPGVASVTVEGGKVREIQLELDPVQLEQYGLSPQQVMSALNETNSSASVGTVDKGNQDLQVRIIGEIESVEDIKQTIVQTPTGATVHIEDIASVKDTFKEQAANSFVNGEEALVLSVMKQTDANTVEVAETVQKNMERFKRDLPDDVELKVLIDMSDFIVMSIDSVLENIVIGGAIAFFILLLFLKSIRATLVIGLSIPIALISTFALMYFSGQTLNVLSLGGLALGVGMMVDSSIVILENIFTYRKRGYSLKDAAIEGASELTPAVIASTTTTLVVFLPMVFVEGMAADLFIPLGLTVVFSLVASLVVAITLVPMLSSKFLSKVMDGQGKRYWFDRFLDWVRDKYAGGLRKVMKFRKTSVFVTVALIIGSLALIPWIGAEFIPASDQGQVQITVETEPGSTFAYTEEKVLQVNEILDEYDELIDVSYVTVGGGGPFGGSANNAMYTMQLIPASEREITTNDFVVEIDEKFQQIAGAEITVSAVDHSVSLGDPIQIQLNGPEHDKLREFSEDVLAEISKVDGVFNPTTSASEGVPQLAVKVDEEKAAAFGLTEQQIIGQVQMQFMGQVAAKYREEGQEIDITLIYPEEYRSSIENLETMQIRTNSGAAIPLAEVASIEEIQGPIALNRHNQQPQINVSSAISGRDLRSVMTDIEAVLEEMSIPEGYSYTMAGQAEDMVEAFAELAIALFFSIFLVYAVMAVQFENFLYPFIIMFALPTSVIGVVLGLAVTRIPFSVPGFIGIIMLAGIVVNNSIILVDYINILRRRGIERTEAIVEAGRSRLRPILMTTLTTVLAMIPLGLALGEGAEMQQPLAVTIIFGLTTSALFTLFFVPVIYIMFDNLSQKFKNRKKRKKA</sequence>
<dbReference type="Gene3D" id="1.20.1640.10">
    <property type="entry name" value="Multidrug efflux transporter AcrB transmembrane domain"/>
    <property type="match status" value="2"/>
</dbReference>
<feature type="transmembrane region" description="Helical" evidence="1">
    <location>
        <begin position="949"/>
        <end position="968"/>
    </location>
</feature>
<feature type="transmembrane region" description="Helical" evidence="1">
    <location>
        <begin position="904"/>
        <end position="928"/>
    </location>
</feature>
<feature type="transmembrane region" description="Helical" evidence="1">
    <location>
        <begin position="12"/>
        <end position="33"/>
    </location>
</feature>
<keyword evidence="3" id="KW-1185">Reference proteome</keyword>
<organism evidence="2 3">
    <name type="scientific">Compostibacillus humi</name>
    <dbReference type="NCBI Taxonomy" id="1245525"/>
    <lineage>
        <taxon>Bacteria</taxon>
        <taxon>Bacillati</taxon>
        <taxon>Bacillota</taxon>
        <taxon>Bacilli</taxon>
        <taxon>Bacillales</taxon>
        <taxon>Bacillaceae</taxon>
        <taxon>Compostibacillus</taxon>
    </lineage>
</organism>
<dbReference type="RefSeq" id="WP_188390928.1">
    <property type="nucleotide sequence ID" value="NZ_BMEV01000008.1"/>
</dbReference>
<dbReference type="GO" id="GO:0005886">
    <property type="term" value="C:plasma membrane"/>
    <property type="evidence" value="ECO:0007669"/>
    <property type="project" value="TreeGrafter"/>
</dbReference>
<feature type="transmembrane region" description="Helical" evidence="1">
    <location>
        <begin position="871"/>
        <end position="892"/>
    </location>
</feature>
<dbReference type="Gene3D" id="3.30.2090.10">
    <property type="entry name" value="Multidrug efflux transporter AcrB TolC docking domain, DN and DC subdomains"/>
    <property type="match status" value="2"/>
</dbReference>
<evidence type="ECO:0000256" key="1">
    <source>
        <dbReference type="SAM" id="Phobius"/>
    </source>
</evidence>
<dbReference type="Gene3D" id="3.30.70.1440">
    <property type="entry name" value="Multidrug efflux transporter AcrB pore domain"/>
    <property type="match status" value="1"/>
</dbReference>
<feature type="transmembrane region" description="Helical" evidence="1">
    <location>
        <begin position="980"/>
        <end position="1004"/>
    </location>
</feature>
<dbReference type="PANTHER" id="PTHR32063:SF0">
    <property type="entry name" value="SWARMING MOTILITY PROTEIN SWRC"/>
    <property type="match status" value="1"/>
</dbReference>
<evidence type="ECO:0000313" key="2">
    <source>
        <dbReference type="EMBL" id="GGH70919.1"/>
    </source>
</evidence>